<feature type="domain" description="HTH merR-type" evidence="1">
    <location>
        <begin position="1"/>
        <end position="16"/>
    </location>
</feature>
<dbReference type="GO" id="GO:0006355">
    <property type="term" value="P:regulation of DNA-templated transcription"/>
    <property type="evidence" value="ECO:0007669"/>
    <property type="project" value="InterPro"/>
</dbReference>
<dbReference type="EMBL" id="JARKIE010000639">
    <property type="protein sequence ID" value="KAJ7622973.1"/>
    <property type="molecule type" value="Genomic_DNA"/>
</dbReference>
<sequence length="67" mass="7708">KLADLAGVHRHTLRAYLIKHGVYERFCNISDHDLDLLVRTFKSTKPTSGVSYVVGFLCRHGLKIQRR</sequence>
<organism evidence="2 3">
    <name type="scientific">Mycena rosella</name>
    <name type="common">Pink bonnet</name>
    <name type="synonym">Agaricus rosellus</name>
    <dbReference type="NCBI Taxonomy" id="1033263"/>
    <lineage>
        <taxon>Eukaryota</taxon>
        <taxon>Fungi</taxon>
        <taxon>Dikarya</taxon>
        <taxon>Basidiomycota</taxon>
        <taxon>Agaricomycotina</taxon>
        <taxon>Agaricomycetes</taxon>
        <taxon>Agaricomycetidae</taxon>
        <taxon>Agaricales</taxon>
        <taxon>Marasmiineae</taxon>
        <taxon>Mycenaceae</taxon>
        <taxon>Mycena</taxon>
    </lineage>
</organism>
<dbReference type="InterPro" id="IPR000551">
    <property type="entry name" value="MerR-type_HTH_dom"/>
</dbReference>
<proteinExistence type="predicted"/>
<protein>
    <recommendedName>
        <fullName evidence="1">HTH merR-type domain-containing protein</fullName>
    </recommendedName>
</protein>
<dbReference type="AlphaFoldDB" id="A0AAD7FGK3"/>
<dbReference type="Proteomes" id="UP001221757">
    <property type="component" value="Unassembled WGS sequence"/>
</dbReference>
<evidence type="ECO:0000313" key="2">
    <source>
        <dbReference type="EMBL" id="KAJ7622973.1"/>
    </source>
</evidence>
<accession>A0AAD7FGK3</accession>
<feature type="non-terminal residue" evidence="2">
    <location>
        <position position="67"/>
    </location>
</feature>
<keyword evidence="3" id="KW-1185">Reference proteome</keyword>
<evidence type="ECO:0000313" key="3">
    <source>
        <dbReference type="Proteomes" id="UP001221757"/>
    </source>
</evidence>
<gene>
    <name evidence="2" type="ORF">B0H17DRAFT_842205</name>
</gene>
<dbReference type="PROSITE" id="PS50937">
    <property type="entry name" value="HTH_MERR_2"/>
    <property type="match status" value="1"/>
</dbReference>
<comment type="caution">
    <text evidence="2">The sequence shown here is derived from an EMBL/GenBank/DDBJ whole genome shotgun (WGS) entry which is preliminary data.</text>
</comment>
<reference evidence="2" key="1">
    <citation type="submission" date="2023-03" db="EMBL/GenBank/DDBJ databases">
        <title>Massive genome expansion in bonnet fungi (Mycena s.s.) driven by repeated elements and novel gene families across ecological guilds.</title>
        <authorList>
            <consortium name="Lawrence Berkeley National Laboratory"/>
            <person name="Harder C.B."/>
            <person name="Miyauchi S."/>
            <person name="Viragh M."/>
            <person name="Kuo A."/>
            <person name="Thoen E."/>
            <person name="Andreopoulos B."/>
            <person name="Lu D."/>
            <person name="Skrede I."/>
            <person name="Drula E."/>
            <person name="Henrissat B."/>
            <person name="Morin E."/>
            <person name="Kohler A."/>
            <person name="Barry K."/>
            <person name="LaButti K."/>
            <person name="Morin E."/>
            <person name="Salamov A."/>
            <person name="Lipzen A."/>
            <person name="Mereny Z."/>
            <person name="Hegedus B."/>
            <person name="Baldrian P."/>
            <person name="Stursova M."/>
            <person name="Weitz H."/>
            <person name="Taylor A."/>
            <person name="Grigoriev I.V."/>
            <person name="Nagy L.G."/>
            <person name="Martin F."/>
            <person name="Kauserud H."/>
        </authorList>
    </citation>
    <scope>NUCLEOTIDE SEQUENCE</scope>
    <source>
        <strain evidence="2">CBHHK067</strain>
    </source>
</reference>
<dbReference type="GO" id="GO:0003677">
    <property type="term" value="F:DNA binding"/>
    <property type="evidence" value="ECO:0007669"/>
    <property type="project" value="InterPro"/>
</dbReference>
<name>A0AAD7FGK3_MYCRO</name>
<evidence type="ECO:0000259" key="1">
    <source>
        <dbReference type="PROSITE" id="PS50937"/>
    </source>
</evidence>
<feature type="non-terminal residue" evidence="2">
    <location>
        <position position="1"/>
    </location>
</feature>